<feature type="signal peptide" evidence="2">
    <location>
        <begin position="1"/>
        <end position="21"/>
    </location>
</feature>
<dbReference type="AlphaFoldDB" id="A0A972GUN5"/>
<evidence type="ECO:0000313" key="4">
    <source>
        <dbReference type="Proteomes" id="UP000641588"/>
    </source>
</evidence>
<organism evidence="3 4">
    <name type="scientific">Paenibacillus foliorum</name>
    <dbReference type="NCBI Taxonomy" id="2654974"/>
    <lineage>
        <taxon>Bacteria</taxon>
        <taxon>Bacillati</taxon>
        <taxon>Bacillota</taxon>
        <taxon>Bacilli</taxon>
        <taxon>Bacillales</taxon>
        <taxon>Paenibacillaceae</taxon>
        <taxon>Paenibacillus</taxon>
    </lineage>
</organism>
<evidence type="ECO:0000313" key="3">
    <source>
        <dbReference type="EMBL" id="NOU97002.1"/>
    </source>
</evidence>
<sequence length="199" mass="22689">MKAMRMLIVVFVVTVTMNGCAASATPVPPSASSSQVVHVKDRQDDIQNSREREMVLLFQSLLQMSKRDNLNISTTQAESLLPLIKRNSKDGELGLWDHDKIMALLRDEQKQYVKDFLEETHIRKEHYKVLKEQPGISEEERYNMINEFISKRAQERDGELPPPRRNSDEDTPSGGGNGPGGKNIEQQLIDMLEAKLRKE</sequence>
<gene>
    <name evidence="3" type="ORF">GC093_27805</name>
</gene>
<accession>A0A972GUN5</accession>
<evidence type="ECO:0000256" key="1">
    <source>
        <dbReference type="SAM" id="MobiDB-lite"/>
    </source>
</evidence>
<evidence type="ECO:0008006" key="5">
    <source>
        <dbReference type="Google" id="ProtNLM"/>
    </source>
</evidence>
<feature type="chain" id="PRO_5038657899" description="Lipoprotein" evidence="2">
    <location>
        <begin position="22"/>
        <end position="199"/>
    </location>
</feature>
<dbReference type="EMBL" id="WHOD01000105">
    <property type="protein sequence ID" value="NOU97002.1"/>
    <property type="molecule type" value="Genomic_DNA"/>
</dbReference>
<proteinExistence type="predicted"/>
<keyword evidence="2" id="KW-0732">Signal</keyword>
<name>A0A972GUN5_9BACL</name>
<dbReference type="RefSeq" id="WP_171655238.1">
    <property type="nucleotide sequence ID" value="NZ_WHOD01000105.1"/>
</dbReference>
<protein>
    <recommendedName>
        <fullName evidence="5">Lipoprotein</fullName>
    </recommendedName>
</protein>
<feature type="region of interest" description="Disordered" evidence="1">
    <location>
        <begin position="23"/>
        <end position="44"/>
    </location>
</feature>
<comment type="caution">
    <text evidence="3">The sequence shown here is derived from an EMBL/GenBank/DDBJ whole genome shotgun (WGS) entry which is preliminary data.</text>
</comment>
<keyword evidence="4" id="KW-1185">Reference proteome</keyword>
<evidence type="ECO:0000256" key="2">
    <source>
        <dbReference type="SAM" id="SignalP"/>
    </source>
</evidence>
<feature type="region of interest" description="Disordered" evidence="1">
    <location>
        <begin position="151"/>
        <end position="199"/>
    </location>
</feature>
<dbReference type="Proteomes" id="UP000641588">
    <property type="component" value="Unassembled WGS sequence"/>
</dbReference>
<feature type="compositionally biased region" description="Low complexity" evidence="1">
    <location>
        <begin position="23"/>
        <end position="37"/>
    </location>
</feature>
<reference evidence="3" key="1">
    <citation type="submission" date="2019-10" db="EMBL/GenBank/DDBJ databases">
        <title>Description of Paenibacillus glebae sp. nov.</title>
        <authorList>
            <person name="Carlier A."/>
            <person name="Qi S."/>
        </authorList>
    </citation>
    <scope>NUCLEOTIDE SEQUENCE</scope>
    <source>
        <strain evidence="3">LMG 31456</strain>
    </source>
</reference>